<name>A0A0C9UKQ4_SPHS4</name>
<organism evidence="2 3">
    <name type="scientific">Sphaerobolus stellatus (strain SS14)</name>
    <dbReference type="NCBI Taxonomy" id="990650"/>
    <lineage>
        <taxon>Eukaryota</taxon>
        <taxon>Fungi</taxon>
        <taxon>Dikarya</taxon>
        <taxon>Basidiomycota</taxon>
        <taxon>Agaricomycotina</taxon>
        <taxon>Agaricomycetes</taxon>
        <taxon>Phallomycetidae</taxon>
        <taxon>Geastrales</taxon>
        <taxon>Sphaerobolaceae</taxon>
        <taxon>Sphaerobolus</taxon>
    </lineage>
</organism>
<evidence type="ECO:0000313" key="2">
    <source>
        <dbReference type="EMBL" id="KIJ26051.1"/>
    </source>
</evidence>
<reference evidence="2 3" key="1">
    <citation type="submission" date="2014-06" db="EMBL/GenBank/DDBJ databases">
        <title>Evolutionary Origins and Diversification of the Mycorrhizal Mutualists.</title>
        <authorList>
            <consortium name="DOE Joint Genome Institute"/>
            <consortium name="Mycorrhizal Genomics Consortium"/>
            <person name="Kohler A."/>
            <person name="Kuo A."/>
            <person name="Nagy L.G."/>
            <person name="Floudas D."/>
            <person name="Copeland A."/>
            <person name="Barry K.W."/>
            <person name="Cichocki N."/>
            <person name="Veneault-Fourrey C."/>
            <person name="LaButti K."/>
            <person name="Lindquist E.A."/>
            <person name="Lipzen A."/>
            <person name="Lundell T."/>
            <person name="Morin E."/>
            <person name="Murat C."/>
            <person name="Riley R."/>
            <person name="Ohm R."/>
            <person name="Sun H."/>
            <person name="Tunlid A."/>
            <person name="Henrissat B."/>
            <person name="Grigoriev I.V."/>
            <person name="Hibbett D.S."/>
            <person name="Martin F."/>
        </authorList>
    </citation>
    <scope>NUCLEOTIDE SEQUENCE [LARGE SCALE GENOMIC DNA]</scope>
    <source>
        <strain evidence="2 3">SS14</strain>
    </source>
</reference>
<evidence type="ECO:0000256" key="1">
    <source>
        <dbReference type="SAM" id="MobiDB-lite"/>
    </source>
</evidence>
<feature type="region of interest" description="Disordered" evidence="1">
    <location>
        <begin position="1"/>
        <end position="20"/>
    </location>
</feature>
<accession>A0A0C9UKQ4</accession>
<gene>
    <name evidence="2" type="ORF">M422DRAFT_272909</name>
</gene>
<dbReference type="HOGENOM" id="CLU_2293495_0_0_1"/>
<sequence length="101" mass="11694">MADHEHDARAMTSTDLSEELGVQMNDQLSTHFRRALRSLNISVIFQKRMNIANDKELARRYQDLQKLEQQASTQTQKLKRAFTEGMDTEGSLKKLKSIEIQ</sequence>
<proteinExistence type="predicted"/>
<keyword evidence="3" id="KW-1185">Reference proteome</keyword>
<evidence type="ECO:0000313" key="3">
    <source>
        <dbReference type="Proteomes" id="UP000054279"/>
    </source>
</evidence>
<dbReference type="EMBL" id="KN837386">
    <property type="protein sequence ID" value="KIJ26051.1"/>
    <property type="molecule type" value="Genomic_DNA"/>
</dbReference>
<dbReference type="AlphaFoldDB" id="A0A0C9UKQ4"/>
<protein>
    <submittedName>
        <fullName evidence="2">Uncharacterized protein</fullName>
    </submittedName>
</protein>
<dbReference type="Proteomes" id="UP000054279">
    <property type="component" value="Unassembled WGS sequence"/>
</dbReference>